<organism evidence="2 3">
    <name type="scientific">Murinocardiopsis flavida</name>
    <dbReference type="NCBI Taxonomy" id="645275"/>
    <lineage>
        <taxon>Bacteria</taxon>
        <taxon>Bacillati</taxon>
        <taxon>Actinomycetota</taxon>
        <taxon>Actinomycetes</taxon>
        <taxon>Streptosporangiales</taxon>
        <taxon>Nocardiopsidaceae</taxon>
        <taxon>Murinocardiopsis</taxon>
    </lineage>
</organism>
<sequence>MASVEECRSAIDKVSDRITDIDEARRRKHVVERTVSVTVTDLRTVFDMRLTLKGLVEVTSRAVDAPGARAQVRITTTSDDLIELAEDRLDFGKAMLSGRVKLDASFSDLLRLRKLL</sequence>
<feature type="domain" description="SCP2" evidence="1">
    <location>
        <begin position="16"/>
        <end position="105"/>
    </location>
</feature>
<reference evidence="2 3" key="1">
    <citation type="submission" date="2018-03" db="EMBL/GenBank/DDBJ databases">
        <title>Genomic Encyclopedia of Archaeal and Bacterial Type Strains, Phase II (KMG-II): from individual species to whole genera.</title>
        <authorList>
            <person name="Goeker M."/>
        </authorList>
    </citation>
    <scope>NUCLEOTIDE SEQUENCE [LARGE SCALE GENOMIC DNA]</scope>
    <source>
        <strain evidence="2 3">DSM 45312</strain>
    </source>
</reference>
<proteinExistence type="predicted"/>
<gene>
    <name evidence="2" type="ORF">CLV63_11922</name>
</gene>
<dbReference type="Pfam" id="PF02036">
    <property type="entry name" value="SCP2"/>
    <property type="match status" value="1"/>
</dbReference>
<evidence type="ECO:0000259" key="1">
    <source>
        <dbReference type="Pfam" id="PF02036"/>
    </source>
</evidence>
<dbReference type="OrthoDB" id="3534000at2"/>
<dbReference type="Gene3D" id="3.30.1050.10">
    <property type="entry name" value="SCP2 sterol-binding domain"/>
    <property type="match status" value="1"/>
</dbReference>
<dbReference type="SUPFAM" id="SSF55718">
    <property type="entry name" value="SCP-like"/>
    <property type="match status" value="1"/>
</dbReference>
<dbReference type="InterPro" id="IPR036527">
    <property type="entry name" value="SCP2_sterol-bd_dom_sf"/>
</dbReference>
<keyword evidence="3" id="KW-1185">Reference proteome</keyword>
<comment type="caution">
    <text evidence="2">The sequence shown here is derived from an EMBL/GenBank/DDBJ whole genome shotgun (WGS) entry which is preliminary data.</text>
</comment>
<dbReference type="InterPro" id="IPR003033">
    <property type="entry name" value="SCP2_sterol-bd_dom"/>
</dbReference>
<evidence type="ECO:0000313" key="2">
    <source>
        <dbReference type="EMBL" id="PSK91741.1"/>
    </source>
</evidence>
<dbReference type="AlphaFoldDB" id="A0A2P8D3F0"/>
<dbReference type="RefSeq" id="WP_106585415.1">
    <property type="nucleotide sequence ID" value="NZ_PYGA01000019.1"/>
</dbReference>
<dbReference type="Proteomes" id="UP000240542">
    <property type="component" value="Unassembled WGS sequence"/>
</dbReference>
<accession>A0A2P8D3F0</accession>
<name>A0A2P8D3F0_9ACTN</name>
<protein>
    <submittedName>
        <fullName evidence="2">SCP-2 sterol transfer family protein</fullName>
    </submittedName>
</protein>
<dbReference type="EMBL" id="PYGA01000019">
    <property type="protein sequence ID" value="PSK91741.1"/>
    <property type="molecule type" value="Genomic_DNA"/>
</dbReference>
<evidence type="ECO:0000313" key="3">
    <source>
        <dbReference type="Proteomes" id="UP000240542"/>
    </source>
</evidence>